<organism evidence="1">
    <name type="scientific">marine metagenome</name>
    <dbReference type="NCBI Taxonomy" id="408172"/>
    <lineage>
        <taxon>unclassified sequences</taxon>
        <taxon>metagenomes</taxon>
        <taxon>ecological metagenomes</taxon>
    </lineage>
</organism>
<evidence type="ECO:0000313" key="1">
    <source>
        <dbReference type="EMBL" id="SVA22981.1"/>
    </source>
</evidence>
<protein>
    <recommendedName>
        <fullName evidence="2">Fe2OG dioxygenase domain-containing protein</fullName>
    </recommendedName>
</protein>
<dbReference type="SUPFAM" id="SSF51197">
    <property type="entry name" value="Clavaminate synthase-like"/>
    <property type="match status" value="1"/>
</dbReference>
<dbReference type="EMBL" id="UINC01005697">
    <property type="protein sequence ID" value="SVA22981.1"/>
    <property type="molecule type" value="Genomic_DNA"/>
</dbReference>
<gene>
    <name evidence="1" type="ORF">METZ01_LOCUS75835</name>
</gene>
<sequence length="248" mass="28413">MNPTKGYVLLKDYFSEAEIDGYRNECQSFLRTGPVCVSRINTDLVRDYVHPRSHDKVGRTYRIYQYLHNEHSERTTEFFNKALGLRDDIEQAWMDNPQYREEKQKLQNYIIVTKYITDTGHLPAHRDYDGPAPFPLLQCLVLLSRIPQDYTGGDFLLRTRSGMTLSLADDIGATKGDLLVFDKTLEHSVELVGPGTSAAQGRWSVLIGARAIRDSRARSFAKRLLYSHPLYPYTWPIAKALRLMGVPV</sequence>
<evidence type="ECO:0008006" key="2">
    <source>
        <dbReference type="Google" id="ProtNLM"/>
    </source>
</evidence>
<name>A0A381U5F1_9ZZZZ</name>
<dbReference type="AlphaFoldDB" id="A0A381U5F1"/>
<dbReference type="Pfam" id="PF09859">
    <property type="entry name" value="Oxygenase-NA"/>
    <property type="match status" value="1"/>
</dbReference>
<accession>A0A381U5F1</accession>
<proteinExistence type="predicted"/>
<dbReference type="Gene3D" id="2.60.120.620">
    <property type="entry name" value="q2cbj1_9rhob like domain"/>
    <property type="match status" value="1"/>
</dbReference>
<dbReference type="InterPro" id="IPR018655">
    <property type="entry name" value="DUF2086"/>
</dbReference>
<reference evidence="1" key="1">
    <citation type="submission" date="2018-05" db="EMBL/GenBank/DDBJ databases">
        <authorList>
            <person name="Lanie J.A."/>
            <person name="Ng W.-L."/>
            <person name="Kazmierczak K.M."/>
            <person name="Andrzejewski T.M."/>
            <person name="Davidsen T.M."/>
            <person name="Wayne K.J."/>
            <person name="Tettelin H."/>
            <person name="Glass J.I."/>
            <person name="Rusch D."/>
            <person name="Podicherti R."/>
            <person name="Tsui H.-C.T."/>
            <person name="Winkler M.E."/>
        </authorList>
    </citation>
    <scope>NUCLEOTIDE SEQUENCE</scope>
</reference>